<evidence type="ECO:0000256" key="5">
    <source>
        <dbReference type="SAM" id="Phobius"/>
    </source>
</evidence>
<feature type="compositionally biased region" description="Polar residues" evidence="4">
    <location>
        <begin position="651"/>
        <end position="672"/>
    </location>
</feature>
<comment type="caution">
    <text evidence="7">The sequence shown here is derived from an EMBL/GenBank/DDBJ whole genome shotgun (WGS) entry which is preliminary data.</text>
</comment>
<dbReference type="Proteomes" id="UP000236146">
    <property type="component" value="Unassembled WGS sequence"/>
</dbReference>
<dbReference type="SUPFAM" id="SSF56112">
    <property type="entry name" value="Protein kinase-like (PK-like)"/>
    <property type="match status" value="1"/>
</dbReference>
<dbReference type="InterPro" id="IPR017441">
    <property type="entry name" value="Protein_kinase_ATP_BS"/>
</dbReference>
<organism evidence="7 8">
    <name type="scientific">Gardnerella vaginalis</name>
    <dbReference type="NCBI Taxonomy" id="2702"/>
    <lineage>
        <taxon>Bacteria</taxon>
        <taxon>Bacillati</taxon>
        <taxon>Actinomycetota</taxon>
        <taxon>Actinomycetes</taxon>
        <taxon>Bifidobacteriales</taxon>
        <taxon>Bifidobacteriaceae</taxon>
        <taxon>Gardnerella</taxon>
    </lineage>
</organism>
<feature type="region of interest" description="Disordered" evidence="4">
    <location>
        <begin position="838"/>
        <end position="862"/>
    </location>
</feature>
<evidence type="ECO:0000256" key="4">
    <source>
        <dbReference type="SAM" id="MobiDB-lite"/>
    </source>
</evidence>
<dbReference type="InterPro" id="IPR008271">
    <property type="entry name" value="Ser/Thr_kinase_AS"/>
</dbReference>
<dbReference type="Pfam" id="PF00069">
    <property type="entry name" value="Pkinase"/>
    <property type="match status" value="1"/>
</dbReference>
<evidence type="ECO:0000313" key="7">
    <source>
        <dbReference type="EMBL" id="PNS43542.1"/>
    </source>
</evidence>
<dbReference type="AlphaFoldDB" id="A0A2K1SVK3"/>
<feature type="compositionally biased region" description="Basic residues" evidence="4">
    <location>
        <begin position="849"/>
        <end position="862"/>
    </location>
</feature>
<feature type="region of interest" description="Disordered" evidence="4">
    <location>
        <begin position="649"/>
        <end position="672"/>
    </location>
</feature>
<evidence type="ECO:0000259" key="6">
    <source>
        <dbReference type="PROSITE" id="PS50011"/>
    </source>
</evidence>
<dbReference type="GO" id="GO:0005737">
    <property type="term" value="C:cytoplasm"/>
    <property type="evidence" value="ECO:0007669"/>
    <property type="project" value="TreeGrafter"/>
</dbReference>
<name>A0A2K1SVK3_GARVA</name>
<dbReference type="PANTHER" id="PTHR24361:SF613">
    <property type="entry name" value="NUCLEAR RECEPTOR-BINDING PROTEIN-RELATED"/>
    <property type="match status" value="1"/>
</dbReference>
<feature type="binding site" evidence="3">
    <location>
        <position position="37"/>
    </location>
    <ligand>
        <name>ATP</name>
        <dbReference type="ChEBI" id="CHEBI:30616"/>
    </ligand>
</feature>
<gene>
    <name evidence="7" type="ORF">BFS05_02980</name>
</gene>
<dbReference type="PROSITE" id="PS50011">
    <property type="entry name" value="PROTEIN_KINASE_DOM"/>
    <property type="match status" value="1"/>
</dbReference>
<dbReference type="OrthoDB" id="137117at2"/>
<keyword evidence="5" id="KW-1133">Transmembrane helix</keyword>
<dbReference type="InterPro" id="IPR011009">
    <property type="entry name" value="Kinase-like_dom_sf"/>
</dbReference>
<feature type="domain" description="Protein kinase" evidence="6">
    <location>
        <begin position="8"/>
        <end position="277"/>
    </location>
</feature>
<dbReference type="EMBL" id="MNLH01000002">
    <property type="protein sequence ID" value="PNS43542.1"/>
    <property type="molecule type" value="Genomic_DNA"/>
</dbReference>
<dbReference type="CDD" id="cd14014">
    <property type="entry name" value="STKc_PknB_like"/>
    <property type="match status" value="1"/>
</dbReference>
<feature type="transmembrane region" description="Helical" evidence="5">
    <location>
        <begin position="422"/>
        <end position="445"/>
    </location>
</feature>
<accession>A0A2K1SVK3</accession>
<dbReference type="InterPro" id="IPR053235">
    <property type="entry name" value="Ser_Thr_kinase"/>
</dbReference>
<keyword evidence="1 3" id="KW-0547">Nucleotide-binding</keyword>
<dbReference type="SMART" id="SM00220">
    <property type="entry name" value="S_TKc"/>
    <property type="match status" value="1"/>
</dbReference>
<dbReference type="Gene3D" id="1.10.510.10">
    <property type="entry name" value="Transferase(Phosphotransferase) domain 1"/>
    <property type="match status" value="1"/>
</dbReference>
<reference evidence="7 8" key="1">
    <citation type="submission" date="2016-10" db="EMBL/GenBank/DDBJ databases">
        <authorList>
            <person name="Varghese N."/>
        </authorList>
    </citation>
    <scope>NUCLEOTIDE SEQUENCE [LARGE SCALE GENOMIC DNA]</scope>
    <source>
        <strain evidence="7 8">KA00225</strain>
    </source>
</reference>
<feature type="region of interest" description="Disordered" evidence="4">
    <location>
        <begin position="557"/>
        <end position="595"/>
    </location>
</feature>
<dbReference type="PANTHER" id="PTHR24361">
    <property type="entry name" value="MITOGEN-ACTIVATED KINASE KINASE KINASE"/>
    <property type="match status" value="1"/>
</dbReference>
<dbReference type="Gene3D" id="3.30.200.20">
    <property type="entry name" value="Phosphorylase Kinase, domain 1"/>
    <property type="match status" value="1"/>
</dbReference>
<dbReference type="GO" id="GO:0005524">
    <property type="term" value="F:ATP binding"/>
    <property type="evidence" value="ECO:0007669"/>
    <property type="project" value="UniProtKB-UniRule"/>
</dbReference>
<dbReference type="PROSITE" id="PS00107">
    <property type="entry name" value="PROTEIN_KINASE_ATP"/>
    <property type="match status" value="1"/>
</dbReference>
<keyword evidence="2 3" id="KW-0067">ATP-binding</keyword>
<keyword evidence="5" id="KW-0472">Membrane</keyword>
<feature type="region of interest" description="Disordered" evidence="4">
    <location>
        <begin position="777"/>
        <end position="808"/>
    </location>
</feature>
<feature type="compositionally biased region" description="Basic and acidic residues" evidence="4">
    <location>
        <begin position="777"/>
        <end position="789"/>
    </location>
</feature>
<sequence length="862" mass="96558">MTCVGGRYQLLGELGRGGTSTVFLAVDNVLQRTWAVKEVILGSNPNRDFVMNALKAEISILNRCDHPLIPRIVNYFEENNRAYIVRDYVQGNSLSYIVAKNGAQNAEFVIKIGLELCDILKYLHNLHPCVIYGDMKPANVIINNENHVKLIDFGASQELRTIRDISSNDYGNAIFATKSFSAPEQLDKRANITVQSDIYALAATLGYVLLGKKVEFDKRTGKIGFSYMLNERESENNMHKRADLDLTSKLCKIVECGMCADPMHRYRSCDDMMNDLLILQKLLSKYKSCAISEINAVSDADTVASVAAVSNVAAVSGIGAVSDAVTVSNVSTVSNAATVAKSASTVSGINNVSAASTVSASNNQTSDSESCDDNSYDFKEDHSNNSFKDELCEEETGKDFSSCEKKSYASRRERTANKRKNFVRILALVLSGALCFVLSPVSFAVSQRVRNENYDNNIRNCVSALTSKEAEMYCVRAISDESMPMTPVLKLLEYYCKDYRWDESEIVAFNKIISTYEARLRNQPELWSKLSFEIGKAYWFYAFDFFKSENFEDESEVDANNSEISDSKSGRNYKTDDFSNARDSNSRDDNLNNSDISEKEYAEDVYKAVGWFEEALNSEDSSNYELIKLYKSVAKSYLQLIRESSEESKYSTDNLVNSSEDSTNQNSELSYAQNQQKKSYYRDFCDCLIRLLKKTYENNNAALRIGMAEVAVDSAQFLDATLDDENDKNSVQKTYELAYGLAQSTNTTSRILESRKQQLLSIYEVIKENVGVADNKSEYKDANNKEVNSKKSNSKKSNQNNADKGILIDKKDINTHKYADTGGVYINDDAKGGDGNDFKGMSWSSTRVKSNKNVKQKTTKRN</sequence>
<evidence type="ECO:0000256" key="3">
    <source>
        <dbReference type="PROSITE-ProRule" id="PRU10141"/>
    </source>
</evidence>
<dbReference type="InterPro" id="IPR000719">
    <property type="entry name" value="Prot_kinase_dom"/>
</dbReference>
<dbReference type="PROSITE" id="PS00108">
    <property type="entry name" value="PROTEIN_KINASE_ST"/>
    <property type="match status" value="1"/>
</dbReference>
<feature type="compositionally biased region" description="Basic and acidic residues" evidence="4">
    <location>
        <begin position="565"/>
        <end position="595"/>
    </location>
</feature>
<evidence type="ECO:0000256" key="2">
    <source>
        <dbReference type="ARBA" id="ARBA00022840"/>
    </source>
</evidence>
<dbReference type="RefSeq" id="WP_103084523.1">
    <property type="nucleotide sequence ID" value="NZ_MNLH01000002.1"/>
</dbReference>
<dbReference type="GO" id="GO:0004674">
    <property type="term" value="F:protein serine/threonine kinase activity"/>
    <property type="evidence" value="ECO:0007669"/>
    <property type="project" value="TreeGrafter"/>
</dbReference>
<proteinExistence type="predicted"/>
<keyword evidence="5" id="KW-0812">Transmembrane</keyword>
<protein>
    <recommendedName>
        <fullName evidence="6">Protein kinase domain-containing protein</fullName>
    </recommendedName>
</protein>
<evidence type="ECO:0000256" key="1">
    <source>
        <dbReference type="ARBA" id="ARBA00022741"/>
    </source>
</evidence>
<evidence type="ECO:0000313" key="8">
    <source>
        <dbReference type="Proteomes" id="UP000236146"/>
    </source>
</evidence>